<dbReference type="EMBL" id="CAEZYQ010000022">
    <property type="protein sequence ID" value="CAB4759048.1"/>
    <property type="molecule type" value="Genomic_DNA"/>
</dbReference>
<dbReference type="AlphaFoldDB" id="A0A6J6UIZ0"/>
<gene>
    <name evidence="1" type="ORF">UFOPK2761_02507</name>
</gene>
<dbReference type="SUPFAM" id="SSF140453">
    <property type="entry name" value="EsxAB dimer-like"/>
    <property type="match status" value="1"/>
</dbReference>
<protein>
    <submittedName>
        <fullName evidence="1">Unannotated protein</fullName>
    </submittedName>
</protein>
<organism evidence="1">
    <name type="scientific">freshwater metagenome</name>
    <dbReference type="NCBI Taxonomy" id="449393"/>
    <lineage>
        <taxon>unclassified sequences</taxon>
        <taxon>metagenomes</taxon>
        <taxon>ecological metagenomes</taxon>
    </lineage>
</organism>
<evidence type="ECO:0000313" key="1">
    <source>
        <dbReference type="EMBL" id="CAB4759048.1"/>
    </source>
</evidence>
<name>A0A6J6UIZ0_9ZZZZ</name>
<reference evidence="1" key="1">
    <citation type="submission" date="2020-05" db="EMBL/GenBank/DDBJ databases">
        <authorList>
            <person name="Chiriac C."/>
            <person name="Salcher M."/>
            <person name="Ghai R."/>
            <person name="Kavagutti S V."/>
        </authorList>
    </citation>
    <scope>NUCLEOTIDE SEQUENCE</scope>
</reference>
<dbReference type="Gene3D" id="1.10.287.1060">
    <property type="entry name" value="ESAT-6-like"/>
    <property type="match status" value="1"/>
</dbReference>
<sequence length="240" mass="24963">MSVPSEVLDYPWPEAQIPSAVDEFLGLADYISPSFYLRKGIEIVLDVDPVEWLSSEFAGDWQKVAQAASAMRQLGEYAYALGSDVERLARDMGEEWAGNAASNATTYFDDLAAAVAALTAPLAEIAGAFDTTATGIKAQGEAIADLLGLLLDYLIEIGIAAAATGAFSWTGVGLAIGGAGTAYLAYKATSTWMKVVEAHGLASTIARGVVGATAGHLGLLHVDEDTFTLPGSYDHPAVGS</sequence>
<proteinExistence type="predicted"/>
<dbReference type="InterPro" id="IPR036689">
    <property type="entry name" value="ESAT-6-like_sf"/>
</dbReference>
<accession>A0A6J6UIZ0</accession>